<proteinExistence type="inferred from homology"/>
<dbReference type="Proteomes" id="UP000002943">
    <property type="component" value="Unassembled WGS sequence"/>
</dbReference>
<evidence type="ECO:0000313" key="4">
    <source>
        <dbReference type="EMBL" id="EFP94690.1"/>
    </source>
</evidence>
<evidence type="ECO:0000256" key="2">
    <source>
        <dbReference type="ARBA" id="ARBA00023002"/>
    </source>
</evidence>
<dbReference type="InterPro" id="IPR020904">
    <property type="entry name" value="Sc_DH/Rdtase_CS"/>
</dbReference>
<reference evidence="4 5" key="1">
    <citation type="journal article" date="2012" name="Int. J. Syst. Evol. Microbiol.">
        <title>Vibrio caribbeanicus sp. nov., isolated from the marine sponge Scleritoderma cyanea.</title>
        <authorList>
            <person name="Hoffmann M."/>
            <person name="Monday S.R."/>
            <person name="Allard M.W."/>
            <person name="Strain E.A."/>
            <person name="Whittaker P."/>
            <person name="Naum M."/>
            <person name="McCarthy P.J."/>
            <person name="Lopez J.V."/>
            <person name="Fischer M."/>
            <person name="Brown E.W."/>
        </authorList>
    </citation>
    <scope>NUCLEOTIDE SEQUENCE [LARGE SCALE GENOMIC DNA]</scope>
    <source>
        <strain evidence="4 5">ATCC BAA-2122</strain>
    </source>
</reference>
<dbReference type="GO" id="GO:0016491">
    <property type="term" value="F:oxidoreductase activity"/>
    <property type="evidence" value="ECO:0007669"/>
    <property type="project" value="UniProtKB-KW"/>
</dbReference>
<dbReference type="Pfam" id="PF00106">
    <property type="entry name" value="adh_short"/>
    <property type="match status" value="1"/>
</dbReference>
<dbReference type="PRINTS" id="PR00081">
    <property type="entry name" value="GDHRDH"/>
</dbReference>
<keyword evidence="2" id="KW-0560">Oxidoreductase</keyword>
<dbReference type="eggNOG" id="COG4221">
    <property type="taxonomic scope" value="Bacteria"/>
</dbReference>
<dbReference type="InterPro" id="IPR002347">
    <property type="entry name" value="SDR_fam"/>
</dbReference>
<dbReference type="STRING" id="796620.VIBC2010_16689"/>
<dbReference type="EMBL" id="AEIU01000122">
    <property type="protein sequence ID" value="EFP94690.1"/>
    <property type="molecule type" value="Genomic_DNA"/>
</dbReference>
<sequence length="283" mass="31326">MNDKIIVITGANSGMGLETTKLLSSKGAKIFAGYRGERGREILEDLNDTNIIPIYLDVTCSSSVFEAFRQIFELEKKIDVLINNAGYGYVSANEFADDTSIYDQFDVNVFGVFRTCREVVPYMRKHQTGQIINISSFLGKMGLPLLSHYSASKYAVEGLSNSLRYELAPFNIAVNTIAPGLFRTGFVNHGLHANELTSERTSPYAKTADALLPTIVERINQGIDPILVAEAVYESITDRSCQRVMVGNEGAFFESMKYEVGENHFENSVVDALGLPKTNYPSK</sequence>
<dbReference type="SUPFAM" id="SSF51735">
    <property type="entry name" value="NAD(P)-binding Rossmann-fold domains"/>
    <property type="match status" value="1"/>
</dbReference>
<organism evidence="4 5">
    <name type="scientific">Vibrio caribbeanicus ATCC BAA-2122</name>
    <dbReference type="NCBI Taxonomy" id="796620"/>
    <lineage>
        <taxon>Bacteria</taxon>
        <taxon>Pseudomonadati</taxon>
        <taxon>Pseudomonadota</taxon>
        <taxon>Gammaproteobacteria</taxon>
        <taxon>Vibrionales</taxon>
        <taxon>Vibrionaceae</taxon>
        <taxon>Vibrio</taxon>
    </lineage>
</organism>
<comment type="caution">
    <text evidence="4">The sequence shown here is derived from an EMBL/GenBank/DDBJ whole genome shotgun (WGS) entry which is preliminary data.</text>
</comment>
<dbReference type="InterPro" id="IPR036291">
    <property type="entry name" value="NAD(P)-bd_dom_sf"/>
</dbReference>
<dbReference type="PRINTS" id="PR00080">
    <property type="entry name" value="SDRFAMILY"/>
</dbReference>
<comment type="similarity">
    <text evidence="1 3">Belongs to the short-chain dehydrogenases/reductases (SDR) family.</text>
</comment>
<evidence type="ECO:0000256" key="1">
    <source>
        <dbReference type="ARBA" id="ARBA00006484"/>
    </source>
</evidence>
<dbReference type="PANTHER" id="PTHR43976">
    <property type="entry name" value="SHORT CHAIN DEHYDROGENASE"/>
    <property type="match status" value="1"/>
</dbReference>
<evidence type="ECO:0000313" key="5">
    <source>
        <dbReference type="Proteomes" id="UP000002943"/>
    </source>
</evidence>
<name>E3BQL6_9VIBR</name>
<dbReference type="OrthoDB" id="9775296at2"/>
<evidence type="ECO:0000256" key="3">
    <source>
        <dbReference type="RuleBase" id="RU000363"/>
    </source>
</evidence>
<dbReference type="PANTHER" id="PTHR43976:SF16">
    <property type="entry name" value="SHORT-CHAIN DEHYDROGENASE_REDUCTASE FAMILY PROTEIN"/>
    <property type="match status" value="1"/>
</dbReference>
<accession>E3BQL6</accession>
<protein>
    <submittedName>
        <fullName evidence="4">Oxidoreductase</fullName>
    </submittedName>
</protein>
<dbReference type="PROSITE" id="PS00061">
    <property type="entry name" value="ADH_SHORT"/>
    <property type="match status" value="1"/>
</dbReference>
<dbReference type="Gene3D" id="3.40.50.720">
    <property type="entry name" value="NAD(P)-binding Rossmann-like Domain"/>
    <property type="match status" value="1"/>
</dbReference>
<dbReference type="CDD" id="cd05374">
    <property type="entry name" value="17beta-HSD-like_SDR_c"/>
    <property type="match status" value="1"/>
</dbReference>
<keyword evidence="5" id="KW-1185">Reference proteome</keyword>
<dbReference type="AlphaFoldDB" id="E3BQL6"/>
<dbReference type="RefSeq" id="WP_009603503.1">
    <property type="nucleotide sequence ID" value="NZ_AEIU01000122.1"/>
</dbReference>
<dbReference type="InterPro" id="IPR051911">
    <property type="entry name" value="SDR_oxidoreductase"/>
</dbReference>
<gene>
    <name evidence="4" type="ORF">VIBC2010_16689</name>
</gene>